<evidence type="ECO:0000313" key="3">
    <source>
        <dbReference type="Proteomes" id="UP001645859"/>
    </source>
</evidence>
<name>A0ABS1SFF3_9MICO</name>
<dbReference type="RefSeq" id="WP_202344565.1">
    <property type="nucleotide sequence ID" value="NZ_BAAAPI010000015.1"/>
</dbReference>
<evidence type="ECO:0000256" key="1">
    <source>
        <dbReference type="SAM" id="MobiDB-lite"/>
    </source>
</evidence>
<reference evidence="2 3" key="1">
    <citation type="submission" date="2018-09" db="EMBL/GenBank/DDBJ databases">
        <title>Comparative genomics of Leucobacter spp.</title>
        <authorList>
            <person name="Reis A.C."/>
            <person name="Kolvenbach B.A."/>
            <person name="Corvini P.F.X."/>
            <person name="Nunes O.C."/>
        </authorList>
    </citation>
    <scope>NUCLEOTIDE SEQUENCE [LARGE SCALE GENOMIC DNA]</scope>
    <source>
        <strain evidence="2 3">TAN 31504</strain>
    </source>
</reference>
<feature type="region of interest" description="Disordered" evidence="1">
    <location>
        <begin position="1"/>
        <end position="26"/>
    </location>
</feature>
<proteinExistence type="predicted"/>
<accession>A0ABS1SFF3</accession>
<keyword evidence="3" id="KW-1185">Reference proteome</keyword>
<gene>
    <name evidence="2" type="ORF">D3230_08225</name>
</gene>
<comment type="caution">
    <text evidence="2">The sequence shown here is derived from an EMBL/GenBank/DDBJ whole genome shotgun (WGS) entry which is preliminary data.</text>
</comment>
<feature type="compositionally biased region" description="Basic and acidic residues" evidence="1">
    <location>
        <begin position="12"/>
        <end position="26"/>
    </location>
</feature>
<dbReference type="EMBL" id="QYAC01000004">
    <property type="protein sequence ID" value="MBL3679284.1"/>
    <property type="molecule type" value="Genomic_DNA"/>
</dbReference>
<protein>
    <submittedName>
        <fullName evidence="2">Uncharacterized protein</fullName>
    </submittedName>
</protein>
<sequence>MNTRNSTAPVMTEHDREMAEKRDRSIEDPEACYAAARKAAGVMLRPRAAAKGTETAASERSLPAVLCWVARRCVLITGPARVSAGPSESFAQ</sequence>
<organism evidence="2 3">
    <name type="scientific">Leucobacter chromiireducens subsp. solipictus</name>
    <dbReference type="NCBI Taxonomy" id="398235"/>
    <lineage>
        <taxon>Bacteria</taxon>
        <taxon>Bacillati</taxon>
        <taxon>Actinomycetota</taxon>
        <taxon>Actinomycetes</taxon>
        <taxon>Micrococcales</taxon>
        <taxon>Microbacteriaceae</taxon>
        <taxon>Leucobacter</taxon>
    </lineage>
</organism>
<dbReference type="Proteomes" id="UP001645859">
    <property type="component" value="Unassembled WGS sequence"/>
</dbReference>
<evidence type="ECO:0000313" key="2">
    <source>
        <dbReference type="EMBL" id="MBL3679284.1"/>
    </source>
</evidence>